<sequence length="452" mass="51334">MNTAPDDGHRHAAPALSKTPQHRSKRTRLDDGVPSPSITRGPVMMRLLAKWELRQRMKRFIDAPNALPAPLVEEEGEEEREQQKCGKSNAAAGQAGKNGRKWEKSPDGDDKEETYRSTTKSVARFVTAYNQDAGRDLSMLPGADITYKFRGMQAVPKQRFRGMQAVPQQQFSGMPAVSQLQFRGMPAVPQLQFMDMPAFPQFMSMPAEPQQQFMDMPANPQQQFRGMPAEPQQQFMDMPATPQQQFRGMPAMPQLQFMDMPAFPQFMSTPVGPQQQFRGTSASPQQQFRGTSASPQQQFRGTSASPQQQFRVTSALPQQQLWGTPALPQQQFMVEGDIPFVLDKLADDVKWNHTHNEGHGVSLMAPRRGRDNIGAFFQLVKDKLDIQIFNIKKIFDGDEHVMAWLEVKYVQKETGKEVHDEHRCMLWEFDEDGKVIAFTYVIDTHADYLAWN</sequence>
<dbReference type="InterPro" id="IPR032710">
    <property type="entry name" value="NTF2-like_dom_sf"/>
</dbReference>
<gene>
    <name evidence="3" type="ORF">JKP88DRAFT_246908</name>
</gene>
<proteinExistence type="predicted"/>
<accession>A0A836CC99</accession>
<feature type="region of interest" description="Disordered" evidence="1">
    <location>
        <begin position="65"/>
        <end position="117"/>
    </location>
</feature>
<keyword evidence="4" id="KW-1185">Reference proteome</keyword>
<evidence type="ECO:0000313" key="3">
    <source>
        <dbReference type="EMBL" id="KAG5180297.1"/>
    </source>
</evidence>
<protein>
    <recommendedName>
        <fullName evidence="2">SnoaL-like domain-containing protein</fullName>
    </recommendedName>
</protein>
<feature type="region of interest" description="Disordered" evidence="1">
    <location>
        <begin position="1"/>
        <end position="43"/>
    </location>
</feature>
<dbReference type="AlphaFoldDB" id="A0A836CC99"/>
<dbReference type="EMBL" id="JAFCMP010000401">
    <property type="protein sequence ID" value="KAG5180297.1"/>
    <property type="molecule type" value="Genomic_DNA"/>
</dbReference>
<comment type="caution">
    <text evidence="3">The sequence shown here is derived from an EMBL/GenBank/DDBJ whole genome shotgun (WGS) entry which is preliminary data.</text>
</comment>
<feature type="domain" description="SnoaL-like" evidence="2">
    <location>
        <begin position="334"/>
        <end position="436"/>
    </location>
</feature>
<evidence type="ECO:0000256" key="1">
    <source>
        <dbReference type="SAM" id="MobiDB-lite"/>
    </source>
</evidence>
<feature type="region of interest" description="Disordered" evidence="1">
    <location>
        <begin position="266"/>
        <end position="310"/>
    </location>
</feature>
<dbReference type="InterPro" id="IPR037401">
    <property type="entry name" value="SnoaL-like"/>
</dbReference>
<reference evidence="3" key="1">
    <citation type="submission" date="2021-02" db="EMBL/GenBank/DDBJ databases">
        <title>First Annotated Genome of the Yellow-green Alga Tribonema minus.</title>
        <authorList>
            <person name="Mahan K.M."/>
        </authorList>
    </citation>
    <scope>NUCLEOTIDE SEQUENCE</scope>
    <source>
        <strain evidence="3">UTEX B ZZ1240</strain>
    </source>
</reference>
<dbReference type="Pfam" id="PF12680">
    <property type="entry name" value="SnoaL_2"/>
    <property type="match status" value="1"/>
</dbReference>
<name>A0A836CC99_9STRA</name>
<dbReference type="SUPFAM" id="SSF54427">
    <property type="entry name" value="NTF2-like"/>
    <property type="match status" value="1"/>
</dbReference>
<dbReference type="Gene3D" id="3.10.450.50">
    <property type="match status" value="1"/>
</dbReference>
<evidence type="ECO:0000259" key="2">
    <source>
        <dbReference type="Pfam" id="PF12680"/>
    </source>
</evidence>
<evidence type="ECO:0000313" key="4">
    <source>
        <dbReference type="Proteomes" id="UP000664859"/>
    </source>
</evidence>
<dbReference type="OrthoDB" id="10064699at2759"/>
<organism evidence="3 4">
    <name type="scientific">Tribonema minus</name>
    <dbReference type="NCBI Taxonomy" id="303371"/>
    <lineage>
        <taxon>Eukaryota</taxon>
        <taxon>Sar</taxon>
        <taxon>Stramenopiles</taxon>
        <taxon>Ochrophyta</taxon>
        <taxon>PX clade</taxon>
        <taxon>Xanthophyceae</taxon>
        <taxon>Tribonematales</taxon>
        <taxon>Tribonemataceae</taxon>
        <taxon>Tribonema</taxon>
    </lineage>
</organism>
<feature type="compositionally biased region" description="Basic and acidic residues" evidence="1">
    <location>
        <begin position="1"/>
        <end position="10"/>
    </location>
</feature>
<dbReference type="Proteomes" id="UP000664859">
    <property type="component" value="Unassembled WGS sequence"/>
</dbReference>